<dbReference type="PANTHER" id="PTHR30055:SF235">
    <property type="entry name" value="TRANSCRIPTIONAL REGULATORY PROTEIN"/>
    <property type="match status" value="1"/>
</dbReference>
<evidence type="ECO:0000256" key="1">
    <source>
        <dbReference type="ARBA" id="ARBA00023125"/>
    </source>
</evidence>
<dbReference type="PRINTS" id="PR00455">
    <property type="entry name" value="HTHTETR"/>
</dbReference>
<accession>A0ABT0IZR8</accession>
<dbReference type="PROSITE" id="PS50977">
    <property type="entry name" value="HTH_TETR_2"/>
    <property type="match status" value="1"/>
</dbReference>
<dbReference type="Pfam" id="PF00440">
    <property type="entry name" value="TetR_N"/>
    <property type="match status" value="1"/>
</dbReference>
<dbReference type="InterPro" id="IPR050109">
    <property type="entry name" value="HTH-type_TetR-like_transc_reg"/>
</dbReference>
<evidence type="ECO:0000259" key="3">
    <source>
        <dbReference type="PROSITE" id="PS50977"/>
    </source>
</evidence>
<dbReference type="SUPFAM" id="SSF48498">
    <property type="entry name" value="Tetracyclin repressor-like, C-terminal domain"/>
    <property type="match status" value="1"/>
</dbReference>
<name>A0ABT0IZR8_9MICO</name>
<dbReference type="Proteomes" id="UP001651050">
    <property type="component" value="Unassembled WGS sequence"/>
</dbReference>
<evidence type="ECO:0000256" key="2">
    <source>
        <dbReference type="PROSITE-ProRule" id="PRU00335"/>
    </source>
</evidence>
<protein>
    <submittedName>
        <fullName evidence="4">TetR family transcriptional regulator</fullName>
    </submittedName>
</protein>
<proteinExistence type="predicted"/>
<dbReference type="EMBL" id="JALQCY010000001">
    <property type="protein sequence ID" value="MCK9792736.1"/>
    <property type="molecule type" value="Genomic_DNA"/>
</dbReference>
<dbReference type="InterPro" id="IPR001647">
    <property type="entry name" value="HTH_TetR"/>
</dbReference>
<dbReference type="InterPro" id="IPR009057">
    <property type="entry name" value="Homeodomain-like_sf"/>
</dbReference>
<feature type="DNA-binding region" description="H-T-H motif" evidence="2">
    <location>
        <begin position="36"/>
        <end position="55"/>
    </location>
</feature>
<dbReference type="InterPro" id="IPR036271">
    <property type="entry name" value="Tet_transcr_reg_TetR-rel_C_sf"/>
</dbReference>
<dbReference type="SUPFAM" id="SSF46689">
    <property type="entry name" value="Homeodomain-like"/>
    <property type="match status" value="1"/>
</dbReference>
<organism evidence="4 5">
    <name type="scientific">Isoptericola peretonis</name>
    <dbReference type="NCBI Taxonomy" id="2918523"/>
    <lineage>
        <taxon>Bacteria</taxon>
        <taxon>Bacillati</taxon>
        <taxon>Actinomycetota</taxon>
        <taxon>Actinomycetes</taxon>
        <taxon>Micrococcales</taxon>
        <taxon>Promicromonosporaceae</taxon>
        <taxon>Isoptericola</taxon>
    </lineage>
</organism>
<dbReference type="PANTHER" id="PTHR30055">
    <property type="entry name" value="HTH-TYPE TRANSCRIPTIONAL REGULATOR RUTR"/>
    <property type="match status" value="1"/>
</dbReference>
<evidence type="ECO:0000313" key="4">
    <source>
        <dbReference type="EMBL" id="MCK9792736.1"/>
    </source>
</evidence>
<keyword evidence="5" id="KW-1185">Reference proteome</keyword>
<keyword evidence="1 2" id="KW-0238">DNA-binding</keyword>
<evidence type="ECO:0000313" key="5">
    <source>
        <dbReference type="Proteomes" id="UP001651050"/>
    </source>
</evidence>
<dbReference type="InterPro" id="IPR041678">
    <property type="entry name" value="TetR_C_16"/>
</dbReference>
<reference evidence="4 5" key="1">
    <citation type="submission" date="2022-02" db="EMBL/GenBank/DDBJ databases">
        <title>The car tank lid bacteriome: a reservoir of bacteria with potential in bioremediation of fuel.</title>
        <authorList>
            <person name="Vidal-Verdu A."/>
            <person name="Gomez-Martinez D."/>
            <person name="Latorre-Perez A."/>
            <person name="Pereto J."/>
            <person name="Porcar M."/>
        </authorList>
    </citation>
    <scope>NUCLEOTIDE SEQUENCE [LARGE SCALE GENOMIC DNA]</scope>
    <source>
        <strain evidence="4 5">4D.3</strain>
    </source>
</reference>
<dbReference type="Gene3D" id="1.10.10.60">
    <property type="entry name" value="Homeodomain-like"/>
    <property type="match status" value="1"/>
</dbReference>
<comment type="caution">
    <text evidence="4">The sequence shown here is derived from an EMBL/GenBank/DDBJ whole genome shotgun (WGS) entry which is preliminary data.</text>
</comment>
<sequence>MVEGRRGRRPAGQDTREPVLAAAREEFRERGYEAASVRSVARRAGVDPGTVRHWFGDKTHLFTASLGLADVDPAAIVRAAADGPVEGLGARLVRAVVDLWDADYGDTVRLVIPAVMADPGLRALLPQFLGAELLGPLVRRLDVDDAPLRTSLVASQMAGVLMTRYLVPIEPLCSQPPARIAALVGPTVQRYLTGDLPPA</sequence>
<dbReference type="Gene3D" id="1.10.357.10">
    <property type="entry name" value="Tetracycline Repressor, domain 2"/>
    <property type="match status" value="1"/>
</dbReference>
<gene>
    <name evidence="4" type="ORF">M1843_03120</name>
</gene>
<dbReference type="RefSeq" id="WP_416342587.1">
    <property type="nucleotide sequence ID" value="NZ_JALQCY010000001.1"/>
</dbReference>
<feature type="domain" description="HTH tetR-type" evidence="3">
    <location>
        <begin position="13"/>
        <end position="73"/>
    </location>
</feature>
<dbReference type="Pfam" id="PF17920">
    <property type="entry name" value="TetR_C_16"/>
    <property type="match status" value="1"/>
</dbReference>